<keyword evidence="2" id="KW-1185">Reference proteome</keyword>
<comment type="caution">
    <text evidence="1">The sequence shown here is derived from an EMBL/GenBank/DDBJ whole genome shotgun (WGS) entry which is preliminary data.</text>
</comment>
<reference evidence="1 2" key="1">
    <citation type="submission" date="2017-07" db="EMBL/GenBank/DDBJ databases">
        <title>Flavobacterium cyanobacteriorum sp. nov., isolated from cyanobacterial aggregates in a eutrophic lake.</title>
        <authorList>
            <person name="Cai H."/>
        </authorList>
    </citation>
    <scope>NUCLEOTIDE SEQUENCE [LARGE SCALE GENOMIC DNA]</scope>
    <source>
        <strain evidence="1 2">TH021</strain>
    </source>
</reference>
<dbReference type="AlphaFoldDB" id="A0A255Z2M7"/>
<name>A0A255Z2M7_9FLAO</name>
<dbReference type="PROSITE" id="PS51257">
    <property type="entry name" value="PROKAR_LIPOPROTEIN"/>
    <property type="match status" value="1"/>
</dbReference>
<protein>
    <submittedName>
        <fullName evidence="1">Uncharacterized protein</fullName>
    </submittedName>
</protein>
<dbReference type="RefSeq" id="WP_094415315.1">
    <property type="nucleotide sequence ID" value="NZ_NOXV01000278.1"/>
</dbReference>
<organism evidence="1 2">
    <name type="scientific">Flavobacterium cyanobacteriorum</name>
    <dbReference type="NCBI Taxonomy" id="2022802"/>
    <lineage>
        <taxon>Bacteria</taxon>
        <taxon>Pseudomonadati</taxon>
        <taxon>Bacteroidota</taxon>
        <taxon>Flavobacteriia</taxon>
        <taxon>Flavobacteriales</taxon>
        <taxon>Flavobacteriaceae</taxon>
        <taxon>Flavobacterium</taxon>
    </lineage>
</organism>
<evidence type="ECO:0000313" key="1">
    <source>
        <dbReference type="EMBL" id="OYQ35747.1"/>
    </source>
</evidence>
<proteinExistence type="predicted"/>
<dbReference type="EMBL" id="NOXV01000278">
    <property type="protein sequence ID" value="OYQ35747.1"/>
    <property type="molecule type" value="Genomic_DNA"/>
</dbReference>
<evidence type="ECO:0000313" key="2">
    <source>
        <dbReference type="Proteomes" id="UP000216605"/>
    </source>
</evidence>
<accession>A0A255Z2M7</accession>
<gene>
    <name evidence="1" type="ORF">CHU92_10430</name>
</gene>
<dbReference type="OrthoDB" id="1489647at2"/>
<dbReference type="Proteomes" id="UP000216605">
    <property type="component" value="Unassembled WGS sequence"/>
</dbReference>
<sequence length="661" mass="74955">MKKIFYFLSAFVLFTSCNDDEILKDTENSKSNSTLAMRTNENDKPDEHMPIVLGEKLDNPYTVANMQSAFDYYNSVVPNSPFEGKTVEATHYYIKITPNTTEQLIMLDELDNSDDENAPVLQDYPLDYEIKEEGDYYVMPKDENDIYHSAYTLIPVGYQFPSSVPYVILDKIYEPTEEEYDVETVALFFANWQEDLLADEIEITAETLPEYLRNSLAQQSSSRLFGRRYRPNGYVKVQNTDNQNLDPLLKAKISIGRNIFWRYTYTDNNGYFEAPKKYRGKVRIRAKWRGYTATIRKTWNEIIGLWVSDHLMTITRGNNGRTKNIMHGEPHTGVFGIDLAGGHLWFKGTTHNGLRKYIDFSNSNGVSHTVSTANVWCFAKGQNASTPMLHKYPQLAGMSTIANIGQANFWHVMTNVVSGVVVSLVPQHLRPDFIFAGLNNKKIKDGSPSNTVRIHQTIFHESGHFSHAMKAGAGFWAQVYASEMSNSFLHGDPYVDGSKPSFQAGRIIGLAEGWGNFCEFKITSAVYGKAYMTPSSFGTNMYPTSNINTYMERFNICDIPMTATKFDDLHWFAHGIMWDLLDNQVDNTSISRRRSGNGTTIINGIVDNCFIGNSTNTNDLSSVFNRLNSNIETPTQFRDALINAYPAQATPIRNLFNSYGY</sequence>